<comment type="caution">
    <text evidence="3">The sequence shown here is derived from an EMBL/GenBank/DDBJ whole genome shotgun (WGS) entry which is preliminary data.</text>
</comment>
<sequence>MKRSKTWILFIPAMIVCGIIAFALSQWFTVPSKLPYSVESPKNTGVKALYLLLQKRNNQVGIWNQDYTNLPKSTNDTLMMIHPQEKPPNQEQMQHLLNWVEKGNQIVLWDAPKNSWAKSFQFNTSSCKSLISFRETIPKIDNPWLKEIKSMKWSNDCITPSKEIKPIIVSQHDEILVASRSVGKGSIVFIPDSEMLANKKIDHDDHILLPLAFVDGGEGKVWFDETIHSWPPKLVASPEKKQPLSLDVSSKDETDPTIFNLLQQDVWLIFIELLILLVLLLYAKGKRFAAPRFEEVKEQRNALEYIETLTKWYQRMNLRNEILYGQFERLQSQILLSFYLPEDVSPQLLHQQLEQGLGAEFCQRYKEMTLFITQLKKSKQKIAQNSFMEWSLKIDSLRRELEQWKATPPTSIESKQLLNK</sequence>
<evidence type="ECO:0000313" key="4">
    <source>
        <dbReference type="Proteomes" id="UP000294937"/>
    </source>
</evidence>
<name>A0A4R3L2K2_9BACL</name>
<feature type="transmembrane region" description="Helical" evidence="1">
    <location>
        <begin position="266"/>
        <end position="283"/>
    </location>
</feature>
<dbReference type="EMBL" id="SMAG01000005">
    <property type="protein sequence ID" value="TCS93871.1"/>
    <property type="molecule type" value="Genomic_DNA"/>
</dbReference>
<dbReference type="Pfam" id="PF14258">
    <property type="entry name" value="DUF4350"/>
    <property type="match status" value="1"/>
</dbReference>
<evidence type="ECO:0000313" key="3">
    <source>
        <dbReference type="EMBL" id="TCS93871.1"/>
    </source>
</evidence>
<evidence type="ECO:0000259" key="2">
    <source>
        <dbReference type="Pfam" id="PF14258"/>
    </source>
</evidence>
<dbReference type="OrthoDB" id="2986782at2"/>
<evidence type="ECO:0000256" key="1">
    <source>
        <dbReference type="SAM" id="Phobius"/>
    </source>
</evidence>
<dbReference type="InterPro" id="IPR025646">
    <property type="entry name" value="DUF4350"/>
</dbReference>
<keyword evidence="1" id="KW-1133">Transmembrane helix</keyword>
<keyword evidence="1" id="KW-0812">Transmembrane</keyword>
<dbReference type="RefSeq" id="WP_131925208.1">
    <property type="nucleotide sequence ID" value="NZ_SMAG01000005.1"/>
</dbReference>
<feature type="domain" description="DUF4350" evidence="2">
    <location>
        <begin position="40"/>
        <end position="207"/>
    </location>
</feature>
<accession>A0A4R3L2K2</accession>
<dbReference type="Proteomes" id="UP000294937">
    <property type="component" value="Unassembled WGS sequence"/>
</dbReference>
<protein>
    <submittedName>
        <fullName evidence="3">Uncharacterized protein DUF4350</fullName>
    </submittedName>
</protein>
<reference evidence="3 4" key="1">
    <citation type="submission" date="2019-03" db="EMBL/GenBank/DDBJ databases">
        <title>Genomic Encyclopedia of Type Strains, Phase IV (KMG-IV): sequencing the most valuable type-strain genomes for metagenomic binning, comparative biology and taxonomic classification.</title>
        <authorList>
            <person name="Goeker M."/>
        </authorList>
    </citation>
    <scope>NUCLEOTIDE SEQUENCE [LARGE SCALE GENOMIC DNA]</scope>
    <source>
        <strain evidence="3 4">DSM 45707</strain>
    </source>
</reference>
<proteinExistence type="predicted"/>
<organism evidence="3 4">
    <name type="scientific">Hazenella coriacea</name>
    <dbReference type="NCBI Taxonomy" id="1179467"/>
    <lineage>
        <taxon>Bacteria</taxon>
        <taxon>Bacillati</taxon>
        <taxon>Bacillota</taxon>
        <taxon>Bacilli</taxon>
        <taxon>Bacillales</taxon>
        <taxon>Thermoactinomycetaceae</taxon>
        <taxon>Hazenella</taxon>
    </lineage>
</organism>
<dbReference type="AlphaFoldDB" id="A0A4R3L2K2"/>
<feature type="transmembrane region" description="Helical" evidence="1">
    <location>
        <begin position="7"/>
        <end position="28"/>
    </location>
</feature>
<keyword evidence="4" id="KW-1185">Reference proteome</keyword>
<keyword evidence="1" id="KW-0472">Membrane</keyword>
<gene>
    <name evidence="3" type="ORF">EDD58_10580</name>
</gene>